<dbReference type="RefSeq" id="WP_115751827.1">
    <property type="nucleotide sequence ID" value="NZ_LARY01000001.1"/>
</dbReference>
<dbReference type="NCBIfam" id="TIGR00738">
    <property type="entry name" value="rrf2_super"/>
    <property type="match status" value="1"/>
</dbReference>
<protein>
    <submittedName>
        <fullName evidence="1">Rrf2 family transcriptional regulator</fullName>
    </submittedName>
</protein>
<dbReference type="Gene3D" id="1.10.10.10">
    <property type="entry name" value="Winged helix-like DNA-binding domain superfamily/Winged helix DNA-binding domain"/>
    <property type="match status" value="1"/>
</dbReference>
<dbReference type="PROSITE" id="PS51197">
    <property type="entry name" value="HTH_RRF2_2"/>
    <property type="match status" value="1"/>
</dbReference>
<dbReference type="EMBL" id="LARY01000001">
    <property type="protein sequence ID" value="RDX02157.1"/>
    <property type="molecule type" value="Genomic_DNA"/>
</dbReference>
<sequence>MRLTRSLEQAVCIITLLSTQDSSAPLASDVISERLQVSSSYLKKIMRKLVVKEIIRSVSGNNGGFSLAKSPKKISLLEIVEAVESDLSSYPDTGLIKTVFGDIRKNVASKGERKVTETFQKADAAWKEVLKNHTVADLLLETLGQEELPFKNWNESRPELNF</sequence>
<name>A0A3D8TU32_9LIST</name>
<comment type="caution">
    <text evidence="1">The sequence shown here is derived from an EMBL/GenBank/DDBJ whole genome shotgun (WGS) entry which is preliminary data.</text>
</comment>
<dbReference type="AlphaFoldDB" id="A0A3D8TU32"/>
<dbReference type="Proteomes" id="UP000257055">
    <property type="component" value="Unassembled WGS sequence"/>
</dbReference>
<gene>
    <name evidence="1" type="ORF">UR08_01065</name>
</gene>
<dbReference type="Pfam" id="PF02082">
    <property type="entry name" value="Rrf2"/>
    <property type="match status" value="1"/>
</dbReference>
<keyword evidence="2" id="KW-1185">Reference proteome</keyword>
<dbReference type="PANTHER" id="PTHR33221">
    <property type="entry name" value="WINGED HELIX-TURN-HELIX TRANSCRIPTIONAL REGULATOR, RRF2 FAMILY"/>
    <property type="match status" value="1"/>
</dbReference>
<dbReference type="SUPFAM" id="SSF46785">
    <property type="entry name" value="Winged helix' DNA-binding domain"/>
    <property type="match status" value="1"/>
</dbReference>
<proteinExistence type="predicted"/>
<evidence type="ECO:0000313" key="2">
    <source>
        <dbReference type="Proteomes" id="UP000257055"/>
    </source>
</evidence>
<dbReference type="InterPro" id="IPR000944">
    <property type="entry name" value="Tscrpt_reg_Rrf2"/>
</dbReference>
<dbReference type="GO" id="GO:0003700">
    <property type="term" value="F:DNA-binding transcription factor activity"/>
    <property type="evidence" value="ECO:0007669"/>
    <property type="project" value="TreeGrafter"/>
</dbReference>
<dbReference type="PANTHER" id="PTHR33221:SF9">
    <property type="entry name" value="RRF2 FAMILY PROTEIN"/>
    <property type="match status" value="1"/>
</dbReference>
<evidence type="ECO:0000313" key="1">
    <source>
        <dbReference type="EMBL" id="RDX02157.1"/>
    </source>
</evidence>
<organism evidence="1 2">
    <name type="scientific">Listeria kieliensis</name>
    <dbReference type="NCBI Taxonomy" id="1621700"/>
    <lineage>
        <taxon>Bacteria</taxon>
        <taxon>Bacillati</taxon>
        <taxon>Bacillota</taxon>
        <taxon>Bacilli</taxon>
        <taxon>Bacillales</taxon>
        <taxon>Listeriaceae</taxon>
        <taxon>Listeria</taxon>
    </lineage>
</organism>
<dbReference type="GO" id="GO:0005829">
    <property type="term" value="C:cytosol"/>
    <property type="evidence" value="ECO:0007669"/>
    <property type="project" value="TreeGrafter"/>
</dbReference>
<dbReference type="InterPro" id="IPR036388">
    <property type="entry name" value="WH-like_DNA-bd_sf"/>
</dbReference>
<dbReference type="InterPro" id="IPR036390">
    <property type="entry name" value="WH_DNA-bd_sf"/>
</dbReference>
<reference evidence="2" key="1">
    <citation type="submission" date="2015-04" db="EMBL/GenBank/DDBJ databases">
        <authorList>
            <person name="Schardt J."/>
            <person name="Mueller-Herbst S."/>
            <person name="Scherer S."/>
            <person name="Huptas C."/>
        </authorList>
    </citation>
    <scope>NUCLEOTIDE SEQUENCE [LARGE SCALE GENOMIC DNA]</scope>
    <source>
        <strain evidence="2">Kiel-L1</strain>
    </source>
</reference>
<accession>A0A3D8TU32</accession>